<organism evidence="3">
    <name type="scientific">Melampsora larici-populina (strain 98AG31 / pathotype 3-4-7)</name>
    <name type="common">Poplar leaf rust fungus</name>
    <dbReference type="NCBI Taxonomy" id="747676"/>
    <lineage>
        <taxon>Eukaryota</taxon>
        <taxon>Fungi</taxon>
        <taxon>Dikarya</taxon>
        <taxon>Basidiomycota</taxon>
        <taxon>Pucciniomycotina</taxon>
        <taxon>Pucciniomycetes</taxon>
        <taxon>Pucciniales</taxon>
        <taxon>Melampsoraceae</taxon>
        <taxon>Melampsora</taxon>
    </lineage>
</organism>
<dbReference type="HOGENOM" id="CLU_1503751_0_0_1"/>
<name>F4RQJ9_MELLP</name>
<feature type="compositionally biased region" description="Polar residues" evidence="1">
    <location>
        <begin position="1"/>
        <end position="35"/>
    </location>
</feature>
<protein>
    <submittedName>
        <fullName evidence="2">Uncharacterized protein</fullName>
    </submittedName>
</protein>
<gene>
    <name evidence="2" type="ORF">MELLADRAFT_107527</name>
</gene>
<evidence type="ECO:0000313" key="2">
    <source>
        <dbReference type="EMBL" id="EGG05311.1"/>
    </source>
</evidence>
<accession>F4RQJ9</accession>
<dbReference type="Proteomes" id="UP000001072">
    <property type="component" value="Unassembled WGS sequence"/>
</dbReference>
<keyword evidence="3" id="KW-1185">Reference proteome</keyword>
<sequence>MSSDHTTSSNDSEDTNISSTSDVLEQPDENTQVASTPPRIHRPRLEFLCPSTKVEDVGLEVQEGRALENRRILTLILDDTEDSNAFHGTYGGVSVAETGALTQLPYKNYANPAFWLLANRWVFLPKSKSQKCPTGVKVKLEEDIAYLKDEEVKVFTDEALFEARESMMEWAVRKAGSDE</sequence>
<dbReference type="RefSeq" id="XP_007411233.1">
    <property type="nucleotide sequence ID" value="XM_007411171.1"/>
</dbReference>
<dbReference type="KEGG" id="mlr:MELLADRAFT_107527"/>
<evidence type="ECO:0000313" key="3">
    <source>
        <dbReference type="Proteomes" id="UP000001072"/>
    </source>
</evidence>
<dbReference type="EMBL" id="GL883113">
    <property type="protein sequence ID" value="EGG05311.1"/>
    <property type="molecule type" value="Genomic_DNA"/>
</dbReference>
<dbReference type="VEuPathDB" id="FungiDB:MELLADRAFT_107527"/>
<evidence type="ECO:0000256" key="1">
    <source>
        <dbReference type="SAM" id="MobiDB-lite"/>
    </source>
</evidence>
<proteinExistence type="predicted"/>
<reference evidence="3" key="1">
    <citation type="journal article" date="2011" name="Proc. Natl. Acad. Sci. U.S.A.">
        <title>Obligate biotrophy features unraveled by the genomic analysis of rust fungi.</title>
        <authorList>
            <person name="Duplessis S."/>
            <person name="Cuomo C.A."/>
            <person name="Lin Y.-C."/>
            <person name="Aerts A."/>
            <person name="Tisserant E."/>
            <person name="Veneault-Fourrey C."/>
            <person name="Joly D.L."/>
            <person name="Hacquard S."/>
            <person name="Amselem J."/>
            <person name="Cantarel B.L."/>
            <person name="Chiu R."/>
            <person name="Coutinho P.M."/>
            <person name="Feau N."/>
            <person name="Field M."/>
            <person name="Frey P."/>
            <person name="Gelhaye E."/>
            <person name="Goldberg J."/>
            <person name="Grabherr M.G."/>
            <person name="Kodira C.D."/>
            <person name="Kohler A."/>
            <person name="Kuees U."/>
            <person name="Lindquist E.A."/>
            <person name="Lucas S.M."/>
            <person name="Mago R."/>
            <person name="Mauceli E."/>
            <person name="Morin E."/>
            <person name="Murat C."/>
            <person name="Pangilinan J.L."/>
            <person name="Park R."/>
            <person name="Pearson M."/>
            <person name="Quesneville H."/>
            <person name="Rouhier N."/>
            <person name="Sakthikumar S."/>
            <person name="Salamov A.A."/>
            <person name="Schmutz J."/>
            <person name="Selles B."/>
            <person name="Shapiro H."/>
            <person name="Tanguay P."/>
            <person name="Tuskan G.A."/>
            <person name="Henrissat B."/>
            <person name="Van de Peer Y."/>
            <person name="Rouze P."/>
            <person name="Ellis J.G."/>
            <person name="Dodds P.N."/>
            <person name="Schein J.E."/>
            <person name="Zhong S."/>
            <person name="Hamelin R.C."/>
            <person name="Grigoriev I.V."/>
            <person name="Szabo L.J."/>
            <person name="Martin F."/>
        </authorList>
    </citation>
    <scope>NUCLEOTIDE SEQUENCE [LARGE SCALE GENOMIC DNA]</scope>
    <source>
        <strain evidence="3">98AG31 / pathotype 3-4-7</strain>
    </source>
</reference>
<dbReference type="InParanoid" id="F4RQJ9"/>
<dbReference type="AlphaFoldDB" id="F4RQJ9"/>
<dbReference type="OrthoDB" id="2511203at2759"/>
<feature type="region of interest" description="Disordered" evidence="1">
    <location>
        <begin position="1"/>
        <end position="42"/>
    </location>
</feature>
<dbReference type="GeneID" id="18923200"/>